<protein>
    <submittedName>
        <fullName evidence="5">Uncharacterized protein</fullName>
    </submittedName>
</protein>
<dbReference type="SUPFAM" id="SSF51735">
    <property type="entry name" value="NAD(P)-binding Rossmann-fold domains"/>
    <property type="match status" value="1"/>
</dbReference>
<dbReference type="PRINTS" id="PR00080">
    <property type="entry name" value="SDRFAMILY"/>
</dbReference>
<comment type="similarity">
    <text evidence="1 4">Belongs to the short-chain dehydrogenases/reductases (SDR) family.</text>
</comment>
<evidence type="ECO:0000256" key="3">
    <source>
        <dbReference type="ARBA" id="ARBA00023002"/>
    </source>
</evidence>
<dbReference type="GO" id="GO:0050664">
    <property type="term" value="F:oxidoreductase activity, acting on NAD(P)H, oxygen as acceptor"/>
    <property type="evidence" value="ECO:0007669"/>
    <property type="project" value="TreeGrafter"/>
</dbReference>
<name>A0AAD9FVU1_PAPLA</name>
<sequence>MPSPIVILTGASRGLGLAVLQLLLKHNARVTALSRSLPDDLRALQSQYADQLLIVQGDVSKPEDNVSAVKQTVHKWGGIDSLILNAGSIEPARIADIDLSTAPQYVSANLLSTLYITQPALPYLRKSNGRVVLVSSGASSRGYTSWGLYSAVKAGMNSVARTLANEEKNLSVWSIRPGVVDTPMQELLRGLKGGVMDAEEHVKFTQLHESGQLLDAKLPGGVLAGLAFDGPKELSGEYLDWADQRLSAYKLE</sequence>
<dbReference type="FunFam" id="3.40.50.720:FF:000281">
    <property type="entry name" value="Uncharacterized oxidoreductase YIR035C"/>
    <property type="match status" value="1"/>
</dbReference>
<evidence type="ECO:0000313" key="6">
    <source>
        <dbReference type="Proteomes" id="UP001182556"/>
    </source>
</evidence>
<dbReference type="Pfam" id="PF00106">
    <property type="entry name" value="adh_short"/>
    <property type="match status" value="1"/>
</dbReference>
<gene>
    <name evidence="5" type="ORF">DB88DRAFT_17395</name>
</gene>
<evidence type="ECO:0000313" key="5">
    <source>
        <dbReference type="EMBL" id="KAK1927196.1"/>
    </source>
</evidence>
<dbReference type="AlphaFoldDB" id="A0AAD9FVU1"/>
<dbReference type="PANTHER" id="PTHR43008">
    <property type="entry name" value="BENZIL REDUCTASE"/>
    <property type="match status" value="1"/>
</dbReference>
<keyword evidence="3" id="KW-0560">Oxidoreductase</keyword>
<keyword evidence="2" id="KW-0521">NADP</keyword>
<evidence type="ECO:0000256" key="1">
    <source>
        <dbReference type="ARBA" id="ARBA00006484"/>
    </source>
</evidence>
<proteinExistence type="inferred from homology"/>
<evidence type="ECO:0000256" key="2">
    <source>
        <dbReference type="ARBA" id="ARBA00022857"/>
    </source>
</evidence>
<keyword evidence="6" id="KW-1185">Reference proteome</keyword>
<dbReference type="EMBL" id="JAODAN010000001">
    <property type="protein sequence ID" value="KAK1927196.1"/>
    <property type="molecule type" value="Genomic_DNA"/>
</dbReference>
<dbReference type="PANTHER" id="PTHR43008:SF8">
    <property type="entry name" value="BENZIL REDUCTASE ((S)-BENZOIN FORMING) IRC24"/>
    <property type="match status" value="1"/>
</dbReference>
<dbReference type="InterPro" id="IPR036291">
    <property type="entry name" value="NAD(P)-bd_dom_sf"/>
</dbReference>
<dbReference type="PRINTS" id="PR00081">
    <property type="entry name" value="GDHRDH"/>
</dbReference>
<dbReference type="Proteomes" id="UP001182556">
    <property type="component" value="Unassembled WGS sequence"/>
</dbReference>
<organism evidence="5 6">
    <name type="scientific">Papiliotrema laurentii</name>
    <name type="common">Cryptococcus laurentii</name>
    <dbReference type="NCBI Taxonomy" id="5418"/>
    <lineage>
        <taxon>Eukaryota</taxon>
        <taxon>Fungi</taxon>
        <taxon>Dikarya</taxon>
        <taxon>Basidiomycota</taxon>
        <taxon>Agaricomycotina</taxon>
        <taxon>Tremellomycetes</taxon>
        <taxon>Tremellales</taxon>
        <taxon>Rhynchogastremaceae</taxon>
        <taxon>Papiliotrema</taxon>
    </lineage>
</organism>
<comment type="caution">
    <text evidence="5">The sequence shown here is derived from an EMBL/GenBank/DDBJ whole genome shotgun (WGS) entry which is preliminary data.</text>
</comment>
<dbReference type="InterPro" id="IPR002347">
    <property type="entry name" value="SDR_fam"/>
</dbReference>
<dbReference type="Gene3D" id="3.40.50.720">
    <property type="entry name" value="NAD(P)-binding Rossmann-like Domain"/>
    <property type="match status" value="1"/>
</dbReference>
<reference evidence="5" key="1">
    <citation type="submission" date="2023-02" db="EMBL/GenBank/DDBJ databases">
        <title>Identification and recombinant expression of a fungal hydrolase from Papiliotrema laurentii that hydrolyzes apple cutin and clears colloidal polyester polyurethane.</title>
        <authorList>
            <consortium name="DOE Joint Genome Institute"/>
            <person name="Roman V.A."/>
            <person name="Bojanowski C."/>
            <person name="Crable B.R."/>
            <person name="Wagner D.N."/>
            <person name="Hung C.S."/>
            <person name="Nadeau L.J."/>
            <person name="Schratz L."/>
            <person name="Haridas S."/>
            <person name="Pangilinan J."/>
            <person name="Lipzen A."/>
            <person name="Na H."/>
            <person name="Yan M."/>
            <person name="Ng V."/>
            <person name="Grigoriev I.V."/>
            <person name="Spatafora J.W."/>
            <person name="Barlow D."/>
            <person name="Biffinger J."/>
            <person name="Kelley-Loughnane N."/>
            <person name="Varaljay V.A."/>
            <person name="Crookes-Goodson W.J."/>
        </authorList>
    </citation>
    <scope>NUCLEOTIDE SEQUENCE</scope>
    <source>
        <strain evidence="5">5307AH</strain>
    </source>
</reference>
<accession>A0AAD9FVU1</accession>
<evidence type="ECO:0000256" key="4">
    <source>
        <dbReference type="RuleBase" id="RU000363"/>
    </source>
</evidence>